<dbReference type="RefSeq" id="WP_094886327.1">
    <property type="nucleotide sequence ID" value="NZ_NPMS01000006.1"/>
</dbReference>
<feature type="transmembrane region" description="Helical" evidence="5">
    <location>
        <begin position="109"/>
        <end position="130"/>
    </location>
</feature>
<dbReference type="OrthoDB" id="26941at2"/>
<dbReference type="Proteomes" id="UP000216498">
    <property type="component" value="Unassembled WGS sequence"/>
</dbReference>
<evidence type="ECO:0000313" key="6">
    <source>
        <dbReference type="EMBL" id="OZU88070.1"/>
    </source>
</evidence>
<dbReference type="AlphaFoldDB" id="A0A265N7R2"/>
<comment type="subcellular location">
    <subcellularLocation>
        <location evidence="1">Membrane</location>
        <topology evidence="1">Multi-pass membrane protein</topology>
    </subcellularLocation>
</comment>
<accession>A0A265N7R2</accession>
<name>A0A265N7R2_9BACI</name>
<dbReference type="PANTHER" id="PTHR39157">
    <property type="entry name" value="INTEGRAL MEMBRANE PROTEIN-RELATED"/>
    <property type="match status" value="1"/>
</dbReference>
<evidence type="ECO:0000256" key="1">
    <source>
        <dbReference type="ARBA" id="ARBA00004141"/>
    </source>
</evidence>
<proteinExistence type="predicted"/>
<keyword evidence="4 5" id="KW-0472">Membrane</keyword>
<evidence type="ECO:0000256" key="5">
    <source>
        <dbReference type="SAM" id="Phobius"/>
    </source>
</evidence>
<reference evidence="6 7" key="1">
    <citation type="submission" date="2017-08" db="EMBL/GenBank/DDBJ databases">
        <title>Virgibacillus indicus sp. nov. and Virgibacillus profoundi sp. nov, two moderately halophilic bacteria isolated from marine sediment by using the Microfluidic Streak Plate.</title>
        <authorList>
            <person name="Xu B."/>
            <person name="Hu B."/>
            <person name="Wang J."/>
            <person name="Zhu Y."/>
            <person name="Huang L."/>
            <person name="Du W."/>
            <person name="Huang Y."/>
        </authorList>
    </citation>
    <scope>NUCLEOTIDE SEQUENCE [LARGE SCALE GENOMIC DNA]</scope>
    <source>
        <strain evidence="6 7">IO3-P2-C2</strain>
    </source>
</reference>
<dbReference type="EMBL" id="NPMS01000006">
    <property type="protein sequence ID" value="OZU88070.1"/>
    <property type="molecule type" value="Genomic_DNA"/>
</dbReference>
<organism evidence="6 7">
    <name type="scientific">Virgibacillus indicus</name>
    <dbReference type="NCBI Taxonomy" id="2024554"/>
    <lineage>
        <taxon>Bacteria</taxon>
        <taxon>Bacillati</taxon>
        <taxon>Bacillota</taxon>
        <taxon>Bacilli</taxon>
        <taxon>Bacillales</taxon>
        <taxon>Bacillaceae</taxon>
        <taxon>Virgibacillus</taxon>
    </lineage>
</organism>
<comment type="caution">
    <text evidence="6">The sequence shown here is derived from an EMBL/GenBank/DDBJ whole genome shotgun (WGS) entry which is preliminary data.</text>
</comment>
<keyword evidence="3 5" id="KW-1133">Transmembrane helix</keyword>
<protein>
    <submittedName>
        <fullName evidence="6">Crp/Fnr family transcriptional regulator</fullName>
    </submittedName>
</protein>
<dbReference type="PANTHER" id="PTHR39157:SF1">
    <property type="entry name" value="DOXX FAMILY PROTEIN"/>
    <property type="match status" value="1"/>
</dbReference>
<sequence>MIMNFIRSNRFIAGMLALLRIYIGYRWVSAGFGKMTSGGFEAGGFIQMAMESSTVPGWWAAFLETVALPNQGLFSFLVMWGEFLVGIALILGIFTNFAAFMGISMNLSFLFSGSGLIDAQMAIAAVFLVITGSNAGRYGLDRWILPFLKNMMTKSNKKQEDKVVIV</sequence>
<evidence type="ECO:0000256" key="3">
    <source>
        <dbReference type="ARBA" id="ARBA00022989"/>
    </source>
</evidence>
<dbReference type="GO" id="GO:0016020">
    <property type="term" value="C:membrane"/>
    <property type="evidence" value="ECO:0007669"/>
    <property type="project" value="UniProtKB-SubCell"/>
</dbReference>
<gene>
    <name evidence="6" type="ORF">CIL03_13125</name>
</gene>
<evidence type="ECO:0000256" key="2">
    <source>
        <dbReference type="ARBA" id="ARBA00022692"/>
    </source>
</evidence>
<keyword evidence="2 5" id="KW-0812">Transmembrane</keyword>
<feature type="transmembrane region" description="Helical" evidence="5">
    <location>
        <begin position="83"/>
        <end position="103"/>
    </location>
</feature>
<feature type="transmembrane region" description="Helical" evidence="5">
    <location>
        <begin position="12"/>
        <end position="28"/>
    </location>
</feature>
<dbReference type="Pfam" id="PF07681">
    <property type="entry name" value="DoxX"/>
    <property type="match status" value="1"/>
</dbReference>
<evidence type="ECO:0000256" key="4">
    <source>
        <dbReference type="ARBA" id="ARBA00023136"/>
    </source>
</evidence>
<keyword evidence="7" id="KW-1185">Reference proteome</keyword>
<evidence type="ECO:0000313" key="7">
    <source>
        <dbReference type="Proteomes" id="UP000216498"/>
    </source>
</evidence>
<dbReference type="InterPro" id="IPR032808">
    <property type="entry name" value="DoxX"/>
</dbReference>